<dbReference type="PANTHER" id="PTHR43781:SF1">
    <property type="entry name" value="SACCHAROPINE DEHYDROGENASE"/>
    <property type="match status" value="1"/>
</dbReference>
<dbReference type="Proteomes" id="UP001330827">
    <property type="component" value="Chromosome"/>
</dbReference>
<proteinExistence type="predicted"/>
<evidence type="ECO:0000313" key="1">
    <source>
        <dbReference type="EMBL" id="WSC14701.1"/>
    </source>
</evidence>
<keyword evidence="2" id="KW-1185">Reference proteome</keyword>
<accession>A0ABZ1G5Z2</accession>
<dbReference type="InterPro" id="IPR036291">
    <property type="entry name" value="NAD(P)-bd_dom_sf"/>
</dbReference>
<name>A0ABZ1G5Z2_9ACTN</name>
<dbReference type="EMBL" id="CP109114">
    <property type="protein sequence ID" value="WSC14701.1"/>
    <property type="molecule type" value="Genomic_DNA"/>
</dbReference>
<protein>
    <recommendedName>
        <fullName evidence="3">Saccharopine dehydrogenase NADP binding domain-containing protein</fullName>
    </recommendedName>
</protein>
<organism evidence="1 2">
    <name type="scientific">Streptomyces brevispora</name>
    <dbReference type="NCBI Taxonomy" id="887462"/>
    <lineage>
        <taxon>Bacteria</taxon>
        <taxon>Bacillati</taxon>
        <taxon>Actinomycetota</taxon>
        <taxon>Actinomycetes</taxon>
        <taxon>Kitasatosporales</taxon>
        <taxon>Streptomycetaceae</taxon>
        <taxon>Streptomyces</taxon>
    </lineage>
</organism>
<sequence length="361" mass="37120">MTQHARTGEVWILGATGRIGRAVAQRLVARGLTPVLVGRDGERLRRAGARLGRGDEVKVVIAGTAESIAGHVTRQRPAVVVNTIGAYAETAVPIARACMPGGHYVDLAADLTAVSRLLDLHQDAIAAGSTLVTGAGFGVLATEAVVAKLCEDRPPPSRVRVDALASVATEGGVMGHAVAATVVDVITTGVRRYANGHPARTRMGADPLSLALPDGQTVKSAGVPSGELLAAQRASRAPSVTVTSALVPTAPAARAALPLLGVLLSVPALRRIAVRRMARTPLRTAPRPRLHSWGHAVVTWPDGTTHEGWLRADDGMDYTADVAAEATARLARGEGRPGAYTPAAAFGPDLATAAGGTFILG</sequence>
<dbReference type="Gene3D" id="3.40.50.720">
    <property type="entry name" value="NAD(P)-binding Rossmann-like Domain"/>
    <property type="match status" value="1"/>
</dbReference>
<dbReference type="SUPFAM" id="SSF51735">
    <property type="entry name" value="NAD(P)-binding Rossmann-fold domains"/>
    <property type="match status" value="1"/>
</dbReference>
<dbReference type="PANTHER" id="PTHR43781">
    <property type="entry name" value="SACCHAROPINE DEHYDROGENASE"/>
    <property type="match status" value="1"/>
</dbReference>
<reference evidence="1 2" key="1">
    <citation type="submission" date="2022-10" db="EMBL/GenBank/DDBJ databases">
        <title>The complete genomes of actinobacterial strains from the NBC collection.</title>
        <authorList>
            <person name="Joergensen T.S."/>
            <person name="Alvarez Arevalo M."/>
            <person name="Sterndorff E.B."/>
            <person name="Faurdal D."/>
            <person name="Vuksanovic O."/>
            <person name="Mourched A.-S."/>
            <person name="Charusanti P."/>
            <person name="Shaw S."/>
            <person name="Blin K."/>
            <person name="Weber T."/>
        </authorList>
    </citation>
    <scope>NUCLEOTIDE SEQUENCE [LARGE SCALE GENOMIC DNA]</scope>
    <source>
        <strain evidence="1 2">NBC 01769</strain>
    </source>
</reference>
<dbReference type="RefSeq" id="WP_326593483.1">
    <property type="nucleotide sequence ID" value="NZ_CP109114.1"/>
</dbReference>
<evidence type="ECO:0000313" key="2">
    <source>
        <dbReference type="Proteomes" id="UP001330827"/>
    </source>
</evidence>
<evidence type="ECO:0008006" key="3">
    <source>
        <dbReference type="Google" id="ProtNLM"/>
    </source>
</evidence>
<gene>
    <name evidence="1" type="ORF">OIE64_18905</name>
</gene>